<protein>
    <submittedName>
        <fullName evidence="8">Phage shock protein PspC (Stress-responsive transcriptional regulator)</fullName>
    </submittedName>
</protein>
<evidence type="ECO:0000256" key="4">
    <source>
        <dbReference type="ARBA" id="ARBA00022989"/>
    </source>
</evidence>
<dbReference type="RefSeq" id="WP_031575136.1">
    <property type="nucleotide sequence ID" value="NZ_FNDZ01000003.1"/>
</dbReference>
<sequence length="67" mass="7509">MNQKKPLTKSSQNRWLFGVLGGFAEYFSIDATLLRVGFLLFSLLPGPSIIIYIICAIIMPKDETPYA</sequence>
<feature type="transmembrane region" description="Helical" evidence="6">
    <location>
        <begin position="35"/>
        <end position="59"/>
    </location>
</feature>
<reference evidence="8 9" key="1">
    <citation type="submission" date="2016-10" db="EMBL/GenBank/DDBJ databases">
        <authorList>
            <person name="de Groot N.N."/>
        </authorList>
    </citation>
    <scope>NUCLEOTIDE SEQUENCE [LARGE SCALE GENOMIC DNA]</scope>
    <source>
        <strain evidence="8 9">CGMCC 1.5058</strain>
    </source>
</reference>
<dbReference type="InterPro" id="IPR007168">
    <property type="entry name" value="Phageshock_PspC_N"/>
</dbReference>
<dbReference type="GO" id="GO:0005886">
    <property type="term" value="C:plasma membrane"/>
    <property type="evidence" value="ECO:0007669"/>
    <property type="project" value="UniProtKB-SubCell"/>
</dbReference>
<gene>
    <name evidence="8" type="ORF">SAMN05421804_103191</name>
</gene>
<evidence type="ECO:0000256" key="3">
    <source>
        <dbReference type="ARBA" id="ARBA00022692"/>
    </source>
</evidence>
<evidence type="ECO:0000313" key="9">
    <source>
        <dbReference type="Proteomes" id="UP000183255"/>
    </source>
</evidence>
<keyword evidence="5 6" id="KW-0472">Membrane</keyword>
<evidence type="ECO:0000256" key="2">
    <source>
        <dbReference type="ARBA" id="ARBA00022475"/>
    </source>
</evidence>
<evidence type="ECO:0000256" key="1">
    <source>
        <dbReference type="ARBA" id="ARBA00004162"/>
    </source>
</evidence>
<keyword evidence="3 6" id="KW-0812">Transmembrane</keyword>
<dbReference type="EMBL" id="FNDZ01000003">
    <property type="protein sequence ID" value="SDI59436.1"/>
    <property type="molecule type" value="Genomic_DNA"/>
</dbReference>
<evidence type="ECO:0000256" key="5">
    <source>
        <dbReference type="ARBA" id="ARBA00023136"/>
    </source>
</evidence>
<feature type="domain" description="Phage shock protein PspC N-terminal" evidence="7">
    <location>
        <begin position="5"/>
        <end position="61"/>
    </location>
</feature>
<dbReference type="Pfam" id="PF04024">
    <property type="entry name" value="PspC"/>
    <property type="match status" value="1"/>
</dbReference>
<dbReference type="PANTHER" id="PTHR33885">
    <property type="entry name" value="PHAGE SHOCK PROTEIN C"/>
    <property type="match status" value="1"/>
</dbReference>
<keyword evidence="4 6" id="KW-1133">Transmembrane helix</keyword>
<accession>A0A1G8LUU7</accession>
<evidence type="ECO:0000256" key="6">
    <source>
        <dbReference type="SAM" id="Phobius"/>
    </source>
</evidence>
<dbReference type="Proteomes" id="UP000183255">
    <property type="component" value="Unassembled WGS sequence"/>
</dbReference>
<name>A0A1G8LUU7_9CLOT</name>
<dbReference type="PANTHER" id="PTHR33885:SF3">
    <property type="entry name" value="PHAGE SHOCK PROTEIN C"/>
    <property type="match status" value="1"/>
</dbReference>
<dbReference type="AlphaFoldDB" id="A0A1G8LUU7"/>
<evidence type="ECO:0000313" key="8">
    <source>
        <dbReference type="EMBL" id="SDI59436.1"/>
    </source>
</evidence>
<organism evidence="8 9">
    <name type="scientific">Proteiniclasticum ruminis</name>
    <dbReference type="NCBI Taxonomy" id="398199"/>
    <lineage>
        <taxon>Bacteria</taxon>
        <taxon>Bacillati</taxon>
        <taxon>Bacillota</taxon>
        <taxon>Clostridia</taxon>
        <taxon>Eubacteriales</taxon>
        <taxon>Clostridiaceae</taxon>
        <taxon>Proteiniclasticum</taxon>
    </lineage>
</organism>
<proteinExistence type="predicted"/>
<evidence type="ECO:0000259" key="7">
    <source>
        <dbReference type="Pfam" id="PF04024"/>
    </source>
</evidence>
<comment type="subcellular location">
    <subcellularLocation>
        <location evidence="1">Cell membrane</location>
        <topology evidence="1">Single-pass membrane protein</topology>
    </subcellularLocation>
</comment>
<dbReference type="InterPro" id="IPR052027">
    <property type="entry name" value="PspC"/>
</dbReference>
<keyword evidence="2" id="KW-1003">Cell membrane</keyword>